<dbReference type="InterPro" id="IPR017970">
    <property type="entry name" value="Homeobox_CS"/>
</dbReference>
<evidence type="ECO:0000256" key="5">
    <source>
        <dbReference type="ARBA" id="ARBA00023242"/>
    </source>
</evidence>
<evidence type="ECO:0000313" key="11">
    <source>
        <dbReference type="WBParaSite" id="Pan_g14710.t1"/>
    </source>
</evidence>
<keyword evidence="10" id="KW-1185">Reference proteome</keyword>
<feature type="DNA-binding region" description="Homeobox" evidence="6">
    <location>
        <begin position="253"/>
        <end position="312"/>
    </location>
</feature>
<evidence type="ECO:0000256" key="4">
    <source>
        <dbReference type="ARBA" id="ARBA00023155"/>
    </source>
</evidence>
<evidence type="ECO:0000256" key="7">
    <source>
        <dbReference type="RuleBase" id="RU000682"/>
    </source>
</evidence>
<evidence type="ECO:0000256" key="6">
    <source>
        <dbReference type="PROSITE-ProRule" id="PRU00108"/>
    </source>
</evidence>
<evidence type="ECO:0000256" key="2">
    <source>
        <dbReference type="ARBA" id="ARBA00022473"/>
    </source>
</evidence>
<proteinExistence type="predicted"/>
<comment type="subcellular location">
    <subcellularLocation>
        <location evidence="1 6 7">Nucleus</location>
    </subcellularLocation>
</comment>
<dbReference type="GO" id="GO:0000978">
    <property type="term" value="F:RNA polymerase II cis-regulatory region sequence-specific DNA binding"/>
    <property type="evidence" value="ECO:0007669"/>
    <property type="project" value="TreeGrafter"/>
</dbReference>
<dbReference type="SMART" id="SM00389">
    <property type="entry name" value="HOX"/>
    <property type="match status" value="1"/>
</dbReference>
<dbReference type="GO" id="GO:0005634">
    <property type="term" value="C:nucleus"/>
    <property type="evidence" value="ECO:0007669"/>
    <property type="project" value="UniProtKB-SubCell"/>
</dbReference>
<dbReference type="InterPro" id="IPR009057">
    <property type="entry name" value="Homeodomain-like_sf"/>
</dbReference>
<name>A0A7E4V0I9_PANRE</name>
<dbReference type="SUPFAM" id="SSF46689">
    <property type="entry name" value="Homeodomain-like"/>
    <property type="match status" value="1"/>
</dbReference>
<dbReference type="Proteomes" id="UP000492821">
    <property type="component" value="Unassembled WGS sequence"/>
</dbReference>
<keyword evidence="4 6" id="KW-0371">Homeobox</keyword>
<dbReference type="Pfam" id="PF00046">
    <property type="entry name" value="Homeodomain"/>
    <property type="match status" value="1"/>
</dbReference>
<dbReference type="WBParaSite" id="Pan_g14710.t1">
    <property type="protein sequence ID" value="Pan_g14710.t1"/>
    <property type="gene ID" value="Pan_g14710"/>
</dbReference>
<keyword evidence="5 6" id="KW-0539">Nucleus</keyword>
<evidence type="ECO:0000313" key="10">
    <source>
        <dbReference type="Proteomes" id="UP000492821"/>
    </source>
</evidence>
<evidence type="ECO:0000256" key="3">
    <source>
        <dbReference type="ARBA" id="ARBA00023125"/>
    </source>
</evidence>
<feature type="domain" description="Homeobox" evidence="9">
    <location>
        <begin position="251"/>
        <end position="311"/>
    </location>
</feature>
<keyword evidence="2" id="KW-0217">Developmental protein</keyword>
<dbReference type="AlphaFoldDB" id="A0A7E4V0I9"/>
<dbReference type="InterPro" id="IPR001356">
    <property type="entry name" value="HD"/>
</dbReference>
<feature type="region of interest" description="Disordered" evidence="8">
    <location>
        <begin position="1"/>
        <end position="32"/>
    </location>
</feature>
<feature type="compositionally biased region" description="Basic and acidic residues" evidence="8">
    <location>
        <begin position="317"/>
        <end position="329"/>
    </location>
</feature>
<evidence type="ECO:0000259" key="9">
    <source>
        <dbReference type="PROSITE" id="PS50071"/>
    </source>
</evidence>
<sequence>MEAQTRRGFRSNNQKTIIPGSAHHDPRSVPSRSPKSLVIVYSVSEESFAVSGLRSDWPIVIVGYFEAVFLDLSHFEMPSSVGSRPESRATPQNDDEATNRDGSKSPEEEATVSDGRTTTTNLLKRFFISDLMAPTFDLAAAQKCLLQMAGMTPNSIHTPMSSPYQPAMPMQGSPTPLNLPSWGCGSGPFPTPPGYPVPQAGQAFGGYGSAMGSQFGGPWPNWNPAVQPDPQFFARAFHGLSINNYGMNIEGGRRKRRVLFTQQQVIELEKHFRIKRYLNAPEREALANRIGLKPVQVKIWYQNHRYKCKRSQKEREMCNKSGSEDDGFHESSSSISSKPELKVINDGISVGIDTVPSSNPAMKQHMDDYNGMAMNQFFQYATENNPVNYTMYGQKPSS</sequence>
<dbReference type="PROSITE" id="PS50071">
    <property type="entry name" value="HOMEOBOX_2"/>
    <property type="match status" value="1"/>
</dbReference>
<dbReference type="InterPro" id="IPR050394">
    <property type="entry name" value="Homeobox_NK-like"/>
</dbReference>
<accession>A0A7E4V0I9</accession>
<reference evidence="10" key="1">
    <citation type="journal article" date="2013" name="Genetics">
        <title>The draft genome and transcriptome of Panagrellus redivivus are shaped by the harsh demands of a free-living lifestyle.</title>
        <authorList>
            <person name="Srinivasan J."/>
            <person name="Dillman A.R."/>
            <person name="Macchietto M.G."/>
            <person name="Heikkinen L."/>
            <person name="Lakso M."/>
            <person name="Fracchia K.M."/>
            <person name="Antoshechkin I."/>
            <person name="Mortazavi A."/>
            <person name="Wong G."/>
            <person name="Sternberg P.W."/>
        </authorList>
    </citation>
    <scope>NUCLEOTIDE SEQUENCE [LARGE SCALE GENOMIC DNA]</scope>
    <source>
        <strain evidence="10">MT8872</strain>
    </source>
</reference>
<dbReference type="GO" id="GO:0000981">
    <property type="term" value="F:DNA-binding transcription factor activity, RNA polymerase II-specific"/>
    <property type="evidence" value="ECO:0007669"/>
    <property type="project" value="InterPro"/>
</dbReference>
<dbReference type="Gene3D" id="1.10.10.60">
    <property type="entry name" value="Homeodomain-like"/>
    <property type="match status" value="1"/>
</dbReference>
<feature type="region of interest" description="Disordered" evidence="8">
    <location>
        <begin position="317"/>
        <end position="337"/>
    </location>
</feature>
<feature type="region of interest" description="Disordered" evidence="8">
    <location>
        <begin position="78"/>
        <end position="116"/>
    </location>
</feature>
<dbReference type="PANTHER" id="PTHR24340:SF41">
    <property type="entry name" value="MUSCLE-SPECIFIC HOMEOBOX PROTEIN TINMAN-RELATED"/>
    <property type="match status" value="1"/>
</dbReference>
<evidence type="ECO:0000256" key="1">
    <source>
        <dbReference type="ARBA" id="ARBA00004123"/>
    </source>
</evidence>
<dbReference type="CDD" id="cd00086">
    <property type="entry name" value="homeodomain"/>
    <property type="match status" value="1"/>
</dbReference>
<protein>
    <submittedName>
        <fullName evidence="11">Homeobox domain-containing protein</fullName>
    </submittedName>
</protein>
<dbReference type="PROSITE" id="PS00027">
    <property type="entry name" value="HOMEOBOX_1"/>
    <property type="match status" value="1"/>
</dbReference>
<dbReference type="PANTHER" id="PTHR24340">
    <property type="entry name" value="HOMEOBOX PROTEIN NKX"/>
    <property type="match status" value="1"/>
</dbReference>
<organism evidence="10 11">
    <name type="scientific">Panagrellus redivivus</name>
    <name type="common">Microworm</name>
    <dbReference type="NCBI Taxonomy" id="6233"/>
    <lineage>
        <taxon>Eukaryota</taxon>
        <taxon>Metazoa</taxon>
        <taxon>Ecdysozoa</taxon>
        <taxon>Nematoda</taxon>
        <taxon>Chromadorea</taxon>
        <taxon>Rhabditida</taxon>
        <taxon>Tylenchina</taxon>
        <taxon>Panagrolaimomorpha</taxon>
        <taxon>Panagrolaimoidea</taxon>
        <taxon>Panagrolaimidae</taxon>
        <taxon>Panagrellus</taxon>
    </lineage>
</organism>
<feature type="compositionally biased region" description="Basic and acidic residues" evidence="8">
    <location>
        <begin position="97"/>
        <end position="107"/>
    </location>
</feature>
<reference evidence="11" key="2">
    <citation type="submission" date="2020-10" db="UniProtKB">
        <authorList>
            <consortium name="WormBaseParasite"/>
        </authorList>
    </citation>
    <scope>IDENTIFICATION</scope>
</reference>
<keyword evidence="3 6" id="KW-0238">DNA-binding</keyword>
<evidence type="ECO:0000256" key="8">
    <source>
        <dbReference type="SAM" id="MobiDB-lite"/>
    </source>
</evidence>
<dbReference type="GO" id="GO:0030154">
    <property type="term" value="P:cell differentiation"/>
    <property type="evidence" value="ECO:0007669"/>
    <property type="project" value="TreeGrafter"/>
</dbReference>